<dbReference type="PANTHER" id="PTHR33055">
    <property type="entry name" value="TRANSPOSASE FOR INSERTION SEQUENCE ELEMENT IS1111A"/>
    <property type="match status" value="1"/>
</dbReference>
<evidence type="ECO:0000313" key="2">
    <source>
        <dbReference type="EMBL" id="VBA41256.1"/>
    </source>
</evidence>
<protein>
    <recommendedName>
        <fullName evidence="1">Transposase IS116/IS110/IS902 C-terminal domain-containing protein</fullName>
    </recommendedName>
</protein>
<dbReference type="GO" id="GO:0003677">
    <property type="term" value="F:DNA binding"/>
    <property type="evidence" value="ECO:0007669"/>
    <property type="project" value="InterPro"/>
</dbReference>
<keyword evidence="3" id="KW-1185">Reference proteome</keyword>
<dbReference type="AlphaFoldDB" id="A0A498Q6D8"/>
<dbReference type="OrthoDB" id="9815354at2"/>
<dbReference type="InterPro" id="IPR003346">
    <property type="entry name" value="Transposase_20"/>
</dbReference>
<dbReference type="InterPro" id="IPR047650">
    <property type="entry name" value="Transpos_IS110"/>
</dbReference>
<feature type="domain" description="Transposase IS116/IS110/IS902 C-terminal" evidence="1">
    <location>
        <begin position="91"/>
        <end position="168"/>
    </location>
</feature>
<accession>A0A498Q6D8</accession>
<dbReference type="GO" id="GO:0004803">
    <property type="term" value="F:transposase activity"/>
    <property type="evidence" value="ECO:0007669"/>
    <property type="project" value="InterPro"/>
</dbReference>
<dbReference type="PANTHER" id="PTHR33055:SF15">
    <property type="entry name" value="TRANSPOSASE-RELATED"/>
    <property type="match status" value="1"/>
</dbReference>
<proteinExistence type="predicted"/>
<organism evidence="2 3">
    <name type="scientific">Mycobacterium innocens</name>
    <dbReference type="NCBI Taxonomy" id="2341083"/>
    <lineage>
        <taxon>Bacteria</taxon>
        <taxon>Bacillati</taxon>
        <taxon>Actinomycetota</taxon>
        <taxon>Actinomycetes</taxon>
        <taxon>Mycobacteriales</taxon>
        <taxon>Mycobacteriaceae</taxon>
        <taxon>Mycobacterium</taxon>
    </lineage>
</organism>
<gene>
    <name evidence="2" type="ORF">LAUMK13_03468</name>
</gene>
<dbReference type="Pfam" id="PF02371">
    <property type="entry name" value="Transposase_20"/>
    <property type="match status" value="1"/>
</dbReference>
<reference evidence="2 3" key="1">
    <citation type="submission" date="2018-09" db="EMBL/GenBank/DDBJ databases">
        <authorList>
            <person name="Tagini F."/>
        </authorList>
    </citation>
    <scope>NUCLEOTIDE SEQUENCE [LARGE SCALE GENOMIC DNA]</scope>
    <source>
        <strain evidence="2 3">MK13</strain>
    </source>
</reference>
<dbReference type="GO" id="GO:0006313">
    <property type="term" value="P:DNA transposition"/>
    <property type="evidence" value="ECO:0007669"/>
    <property type="project" value="InterPro"/>
</dbReference>
<dbReference type="Proteomes" id="UP000267289">
    <property type="component" value="Unassembled WGS sequence"/>
</dbReference>
<dbReference type="EMBL" id="UPHQ01000177">
    <property type="protein sequence ID" value="VBA41256.1"/>
    <property type="molecule type" value="Genomic_DNA"/>
</dbReference>
<name>A0A498Q6D8_9MYCO</name>
<sequence length="250" mass="27489">MATDILGKSGRDMLAALVSGTHDPEVLAELARGRLRTKIPLLRQALEGRFVSRHRLIVEKILAKLDFLDETIEDLSAEIDRLITPFAAELDLLDTITGVDRRAAECIIAEIGVEMSRFGSSARLASWAGRCPGHHESAGKHKSGRSRPGSKWLAATLAQCAEAAGRSKGTYLGAQFQRLRGRRGHAKARKAVEHSILVAAYHVLDRHVAYQDLGADWFVRRRPEAHARRLAHQIEALGFRVTIEPTGQAA</sequence>
<evidence type="ECO:0000259" key="1">
    <source>
        <dbReference type="Pfam" id="PF02371"/>
    </source>
</evidence>
<evidence type="ECO:0000313" key="3">
    <source>
        <dbReference type="Proteomes" id="UP000267289"/>
    </source>
</evidence>